<feature type="domain" description="Amine oxidase" evidence="1">
    <location>
        <begin position="13"/>
        <end position="413"/>
    </location>
</feature>
<dbReference type="InterPro" id="IPR050464">
    <property type="entry name" value="Zeta_carotene_desat/Oxidored"/>
</dbReference>
<dbReference type="NCBIfam" id="NF005560">
    <property type="entry name" value="PRK07233.1"/>
    <property type="match status" value="1"/>
</dbReference>
<proteinExistence type="predicted"/>
<dbReference type="EMBL" id="PCWS01000123">
    <property type="protein sequence ID" value="PIR07983.1"/>
    <property type="molecule type" value="Genomic_DNA"/>
</dbReference>
<dbReference type="PANTHER" id="PTHR42923">
    <property type="entry name" value="PROTOPORPHYRINOGEN OXIDASE"/>
    <property type="match status" value="1"/>
</dbReference>
<evidence type="ECO:0000313" key="2">
    <source>
        <dbReference type="EMBL" id="PIR07983.1"/>
    </source>
</evidence>
<evidence type="ECO:0000259" key="1">
    <source>
        <dbReference type="Pfam" id="PF01593"/>
    </source>
</evidence>
<reference evidence="2 3" key="1">
    <citation type="submission" date="2017-09" db="EMBL/GenBank/DDBJ databases">
        <title>Depth-based differentiation of microbial function through sediment-hosted aquifers and enrichment of novel symbionts in the deep terrestrial subsurface.</title>
        <authorList>
            <person name="Probst A.J."/>
            <person name="Ladd B."/>
            <person name="Jarett J.K."/>
            <person name="Geller-Mcgrath D.E."/>
            <person name="Sieber C.M."/>
            <person name="Emerson J.B."/>
            <person name="Anantharaman K."/>
            <person name="Thomas B.C."/>
            <person name="Malmstrom R."/>
            <person name="Stieglmeier M."/>
            <person name="Klingl A."/>
            <person name="Woyke T."/>
            <person name="Ryan C.M."/>
            <person name="Banfield J.F."/>
        </authorList>
    </citation>
    <scope>NUCLEOTIDE SEQUENCE [LARGE SCALE GENOMIC DNA]</scope>
    <source>
        <strain evidence="2">CG11_big_fil_rev_8_21_14_0_20_37_11</strain>
    </source>
</reference>
<accession>A0A2H0NGG0</accession>
<sequence length="419" mass="49034">MHRMKVAIVGAGFTGLSVAYKLTKEKITVDIFEKEKSLGGLASSFSLPNWQNPLEKHYHHWFTNDSHALDLIKELGLEQDLIFPKTTTSIYYQGNSYPFNSPLDLLNFHPLKLSSRVRTGVILLYLKILPKVWAIELEKFTAYYWLEKWFGKQSFEILWQPLLLGKFGALASKINMAWFWARIKKRTMRLGYLHGGYQKLIDSMAHEINQNGGKFFLSTSFDSNHVSKYDKVIVTAPTDYFLNTFRNFPVEYKRRLSQIPHLHALNFVMITKKKFLDRVYWLNINENNFPFIGVIQQTNMIDCSSYGNQHITWVANYLPPNHPYLKMTPDMLYKTYLPFLKKINKDFDFQGSIINCYTFLGKFAQPVFPVHYSRVKPDFITPFDNVYLANMDMVYPWDRGTNYAIELGYEVAKMVTRES</sequence>
<protein>
    <recommendedName>
        <fullName evidence="1">Amine oxidase domain-containing protein</fullName>
    </recommendedName>
</protein>
<dbReference type="PRINTS" id="PR00419">
    <property type="entry name" value="ADXRDTASE"/>
</dbReference>
<dbReference type="InterPro" id="IPR036188">
    <property type="entry name" value="FAD/NAD-bd_sf"/>
</dbReference>
<dbReference type="AlphaFoldDB" id="A0A2H0NGG0"/>
<dbReference type="Proteomes" id="UP000230707">
    <property type="component" value="Unassembled WGS sequence"/>
</dbReference>
<dbReference type="PANTHER" id="PTHR42923:SF46">
    <property type="entry name" value="AMINE OXIDASE"/>
    <property type="match status" value="1"/>
</dbReference>
<dbReference type="SUPFAM" id="SSF51905">
    <property type="entry name" value="FAD/NAD(P)-binding domain"/>
    <property type="match status" value="1"/>
</dbReference>
<evidence type="ECO:0000313" key="3">
    <source>
        <dbReference type="Proteomes" id="UP000230707"/>
    </source>
</evidence>
<organism evidence="2 3">
    <name type="scientific">Candidatus Gottesmanbacteria bacterium CG11_big_fil_rev_8_21_14_0_20_37_11</name>
    <dbReference type="NCBI Taxonomy" id="1974575"/>
    <lineage>
        <taxon>Bacteria</taxon>
        <taxon>Candidatus Gottesmaniibacteriota</taxon>
    </lineage>
</organism>
<comment type="caution">
    <text evidence="2">The sequence shown here is derived from an EMBL/GenBank/DDBJ whole genome shotgun (WGS) entry which is preliminary data.</text>
</comment>
<dbReference type="Gene3D" id="3.50.50.60">
    <property type="entry name" value="FAD/NAD(P)-binding domain"/>
    <property type="match status" value="1"/>
</dbReference>
<dbReference type="InterPro" id="IPR002937">
    <property type="entry name" value="Amino_oxidase"/>
</dbReference>
<dbReference type="Pfam" id="PF01593">
    <property type="entry name" value="Amino_oxidase"/>
    <property type="match status" value="1"/>
</dbReference>
<gene>
    <name evidence="2" type="ORF">COV53_05420</name>
</gene>
<dbReference type="GO" id="GO:0016491">
    <property type="term" value="F:oxidoreductase activity"/>
    <property type="evidence" value="ECO:0007669"/>
    <property type="project" value="InterPro"/>
</dbReference>
<name>A0A2H0NGG0_9BACT</name>